<reference evidence="2 3" key="1">
    <citation type="submission" date="2024-09" db="EMBL/GenBank/DDBJ databases">
        <authorList>
            <person name="Sun Q."/>
            <person name="Mori K."/>
        </authorList>
    </citation>
    <scope>NUCLEOTIDE SEQUENCE [LARGE SCALE GENOMIC DNA]</scope>
    <source>
        <strain evidence="2 3">CCM 7468</strain>
    </source>
</reference>
<proteinExistence type="predicted"/>
<accession>A0ABV6J0R9</accession>
<sequence length="179" mass="19284">MRKREMANSAPAKPPKTVTVDMSRKPDAQLRAVAGAESDVLNNAMLNRVMRTAWIPDQWSVEQKAQAQAAAVLALAAFKAKDAVEGMLAAQAVGLHNASMECMRRAMIPDQPFEAATKLRKDAASLSRAMTDMLDALDRKRGKGPQVVRVERVVVQEGAQAIVGNVTGHARPGLEGDRS</sequence>
<gene>
    <name evidence="2" type="ORF">ACFFIC_28620</name>
</gene>
<protein>
    <submittedName>
        <fullName evidence="2">Uncharacterized protein</fullName>
    </submittedName>
</protein>
<name>A0ABV6J0R9_9PROT</name>
<feature type="region of interest" description="Disordered" evidence="1">
    <location>
        <begin position="1"/>
        <end position="23"/>
    </location>
</feature>
<keyword evidence="3" id="KW-1185">Reference proteome</keyword>
<evidence type="ECO:0000313" key="2">
    <source>
        <dbReference type="EMBL" id="MFC0389480.1"/>
    </source>
</evidence>
<dbReference type="Proteomes" id="UP001589789">
    <property type="component" value="Unassembled WGS sequence"/>
</dbReference>
<comment type="caution">
    <text evidence="2">The sequence shown here is derived from an EMBL/GenBank/DDBJ whole genome shotgun (WGS) entry which is preliminary data.</text>
</comment>
<dbReference type="RefSeq" id="WP_377056894.1">
    <property type="nucleotide sequence ID" value="NZ_JBHLVZ010000113.1"/>
</dbReference>
<evidence type="ECO:0000256" key="1">
    <source>
        <dbReference type="SAM" id="MobiDB-lite"/>
    </source>
</evidence>
<dbReference type="EMBL" id="JBHLVZ010000113">
    <property type="protein sequence ID" value="MFC0389480.1"/>
    <property type="molecule type" value="Genomic_DNA"/>
</dbReference>
<evidence type="ECO:0000313" key="3">
    <source>
        <dbReference type="Proteomes" id="UP001589789"/>
    </source>
</evidence>
<organism evidence="2 3">
    <name type="scientific">Muricoccus vinaceus</name>
    <dbReference type="NCBI Taxonomy" id="424704"/>
    <lineage>
        <taxon>Bacteria</taxon>
        <taxon>Pseudomonadati</taxon>
        <taxon>Pseudomonadota</taxon>
        <taxon>Alphaproteobacteria</taxon>
        <taxon>Acetobacterales</taxon>
        <taxon>Roseomonadaceae</taxon>
        <taxon>Muricoccus</taxon>
    </lineage>
</organism>